<comment type="caution">
    <text evidence="1">The sequence shown here is derived from an EMBL/GenBank/DDBJ whole genome shotgun (WGS) entry which is preliminary data.</text>
</comment>
<accession>A0A938ZD83</accession>
<protein>
    <submittedName>
        <fullName evidence="1">Uncharacterized protein</fullName>
    </submittedName>
</protein>
<dbReference type="RefSeq" id="WP_238061583.1">
    <property type="nucleotide sequence ID" value="NZ_JAKNFY010000011.1"/>
</dbReference>
<evidence type="ECO:0000313" key="2">
    <source>
        <dbReference type="Proteomes" id="UP000737612"/>
    </source>
</evidence>
<dbReference type="AlphaFoldDB" id="A0A938ZD83"/>
<dbReference type="Proteomes" id="UP000737612">
    <property type="component" value="Unassembled WGS sequence"/>
</dbReference>
<sequence length="83" mass="9431">MIKNITDTSIEIPKETEVIDVCKSMSKAIEDLLKESREQGIEIGKIQTLVRLVQKGDLKIERAAVNVQMTVEQLRKMMEKTSV</sequence>
<dbReference type="EMBL" id="JAFHBD010000013">
    <property type="protein sequence ID" value="MBN2952785.1"/>
    <property type="molecule type" value="Genomic_DNA"/>
</dbReference>
<gene>
    <name evidence="1" type="ORF">JTJ23_04130</name>
</gene>
<organism evidence="1 2">
    <name type="scientific">Fusicatenibacter saccharivorans</name>
    <dbReference type="NCBI Taxonomy" id="1150298"/>
    <lineage>
        <taxon>Bacteria</taxon>
        <taxon>Bacillati</taxon>
        <taxon>Bacillota</taxon>
        <taxon>Clostridia</taxon>
        <taxon>Lachnospirales</taxon>
        <taxon>Lachnospiraceae</taxon>
        <taxon>Fusicatenibacter</taxon>
    </lineage>
</organism>
<name>A0A938ZD83_9FIRM</name>
<proteinExistence type="predicted"/>
<reference evidence="1" key="1">
    <citation type="submission" date="2021-02" db="EMBL/GenBank/DDBJ databases">
        <title>Metagenome-assembled genomes from human diarrheal sample B26.</title>
        <authorList>
            <person name="Ateba T.P."/>
            <person name="Alayande K.A."/>
            <person name="Mwanza M."/>
        </authorList>
    </citation>
    <scope>NUCLEOTIDE SEQUENCE</scope>
    <source>
        <strain evidence="1">06WH</strain>
    </source>
</reference>
<evidence type="ECO:0000313" key="1">
    <source>
        <dbReference type="EMBL" id="MBN2952785.1"/>
    </source>
</evidence>